<feature type="transmembrane region" description="Helical" evidence="1">
    <location>
        <begin position="21"/>
        <end position="43"/>
    </location>
</feature>
<evidence type="ECO:0000256" key="1">
    <source>
        <dbReference type="SAM" id="Phobius"/>
    </source>
</evidence>
<feature type="transmembrane region" description="Helical" evidence="1">
    <location>
        <begin position="63"/>
        <end position="92"/>
    </location>
</feature>
<reference evidence="2 3" key="1">
    <citation type="submission" date="2019-07" db="EMBL/GenBank/DDBJ databases">
        <authorList>
            <person name="Huq M.A."/>
        </authorList>
    </citation>
    <scope>NUCLEOTIDE SEQUENCE [LARGE SCALE GENOMIC DNA]</scope>
    <source>
        <strain evidence="2 3">MAH-19</strain>
    </source>
</reference>
<dbReference type="Proteomes" id="UP000318733">
    <property type="component" value="Unassembled WGS sequence"/>
</dbReference>
<keyword evidence="1" id="KW-0812">Transmembrane</keyword>
<evidence type="ECO:0000313" key="3">
    <source>
        <dbReference type="Proteomes" id="UP000318733"/>
    </source>
</evidence>
<name>A0A556MWA9_9SPHI</name>
<feature type="transmembrane region" description="Helical" evidence="1">
    <location>
        <begin position="150"/>
        <end position="170"/>
    </location>
</feature>
<dbReference type="EMBL" id="VLPK01000001">
    <property type="protein sequence ID" value="TSJ44197.1"/>
    <property type="molecule type" value="Genomic_DNA"/>
</dbReference>
<protein>
    <recommendedName>
        <fullName evidence="4">Yip1 domain-containing protein</fullName>
    </recommendedName>
</protein>
<organism evidence="2 3">
    <name type="scientific">Mucilaginibacter corticis</name>
    <dbReference type="NCBI Taxonomy" id="2597670"/>
    <lineage>
        <taxon>Bacteria</taxon>
        <taxon>Pseudomonadati</taxon>
        <taxon>Bacteroidota</taxon>
        <taxon>Sphingobacteriia</taxon>
        <taxon>Sphingobacteriales</taxon>
        <taxon>Sphingobacteriaceae</taxon>
        <taxon>Mucilaginibacter</taxon>
    </lineage>
</organism>
<keyword evidence="3" id="KW-1185">Reference proteome</keyword>
<feature type="transmembrane region" description="Helical" evidence="1">
    <location>
        <begin position="182"/>
        <end position="202"/>
    </location>
</feature>
<comment type="caution">
    <text evidence="2">The sequence shown here is derived from an EMBL/GenBank/DDBJ whole genome shotgun (WGS) entry which is preliminary data.</text>
</comment>
<sequence>MERAYKVVLSNIVKKPLKAFGTIYAYNLYKYQYVFLAITGIAFMTKRQFYKLADTNNPFFFTFITNIGLGAIFGWMGIGVFSLLIYWAGIWLKGRATLHDIINIMAYATLISLVIFVAGMGCIIALRILGYAGANYPHVWGNPYYTIAKSFYYFSRLIMLFYLTLAVIGVSVAQGFTITKGALNVLLAVLIVIAPIVLITGLRGL</sequence>
<feature type="transmembrane region" description="Helical" evidence="1">
    <location>
        <begin position="104"/>
        <end position="130"/>
    </location>
</feature>
<accession>A0A556MWA9</accession>
<proteinExistence type="predicted"/>
<dbReference type="OrthoDB" id="1449862at2"/>
<dbReference type="RefSeq" id="WP_144247760.1">
    <property type="nucleotide sequence ID" value="NZ_VLPK01000001.1"/>
</dbReference>
<evidence type="ECO:0008006" key="4">
    <source>
        <dbReference type="Google" id="ProtNLM"/>
    </source>
</evidence>
<keyword evidence="1" id="KW-1133">Transmembrane helix</keyword>
<dbReference type="AlphaFoldDB" id="A0A556MWA9"/>
<keyword evidence="1" id="KW-0472">Membrane</keyword>
<evidence type="ECO:0000313" key="2">
    <source>
        <dbReference type="EMBL" id="TSJ44197.1"/>
    </source>
</evidence>
<gene>
    <name evidence="2" type="ORF">FO440_08495</name>
</gene>